<dbReference type="AlphaFoldDB" id="A0A158KBG0"/>
<organism evidence="7 8">
    <name type="scientific">Caballeronia arvi</name>
    <dbReference type="NCBI Taxonomy" id="1777135"/>
    <lineage>
        <taxon>Bacteria</taxon>
        <taxon>Pseudomonadati</taxon>
        <taxon>Pseudomonadota</taxon>
        <taxon>Betaproteobacteria</taxon>
        <taxon>Burkholderiales</taxon>
        <taxon>Burkholderiaceae</taxon>
        <taxon>Caballeronia</taxon>
    </lineage>
</organism>
<evidence type="ECO:0000256" key="2">
    <source>
        <dbReference type="ARBA" id="ARBA00022692"/>
    </source>
</evidence>
<name>A0A158KBG0_9BURK</name>
<dbReference type="Proteomes" id="UP000055019">
    <property type="component" value="Unassembled WGS sequence"/>
</dbReference>
<feature type="transmembrane region" description="Helical" evidence="5">
    <location>
        <begin position="24"/>
        <end position="41"/>
    </location>
</feature>
<dbReference type="InterPro" id="IPR011701">
    <property type="entry name" value="MFS"/>
</dbReference>
<keyword evidence="2 5" id="KW-0812">Transmembrane</keyword>
<evidence type="ECO:0000256" key="5">
    <source>
        <dbReference type="SAM" id="Phobius"/>
    </source>
</evidence>
<dbReference type="OrthoDB" id="9085252at2"/>
<sequence length="435" mass="46209">MTTPIAEAASAAPEHAADAAPTSVRWRIFAVIFVLVMMNLLDRISLSIAMPTIGKEFMLQPAMQGLILSSFFWAYAALQIPGGWLIDRFGPRRILTGSTLLWGLSQTIAGCATGAVSLLATRFALGAAEAPLFPSGAKLNALWLAPGERSRGAVLVDAGGLFGAALGGMAISWLIVSFHSWRTAFVIAGLVTTAMSWLAWRQVRDDPARHPSVNQAEIAHIRQASAVSTANGQGDTAAVPMRVRSWFGLTVGRASWAMVNFGLLTWGPSYLAHARGFDLKQLGMATFFIFIAGALGCLASGFGADALIQRGWPRARVLKSILTFSGLCIFAVFMLLPHVADSVEAVILLSAAAFVVSFGSLYWSMPAILADRSRVGIVGSIMNFAGSLGGMLIPIIVGLILQYVGTYDTVLQFLAGCGVVYMLCTQLIDLKHANG</sequence>
<dbReference type="CDD" id="cd17319">
    <property type="entry name" value="MFS_ExuT_GudP_like"/>
    <property type="match status" value="1"/>
</dbReference>
<dbReference type="SUPFAM" id="SSF103473">
    <property type="entry name" value="MFS general substrate transporter"/>
    <property type="match status" value="1"/>
</dbReference>
<comment type="caution">
    <text evidence="7">The sequence shown here is derived from an EMBL/GenBank/DDBJ whole genome shotgun (WGS) entry which is preliminary data.</text>
</comment>
<evidence type="ECO:0000259" key="6">
    <source>
        <dbReference type="PROSITE" id="PS50850"/>
    </source>
</evidence>
<feature type="transmembrane region" description="Helical" evidence="5">
    <location>
        <begin position="154"/>
        <end position="175"/>
    </location>
</feature>
<dbReference type="GO" id="GO:0016020">
    <property type="term" value="C:membrane"/>
    <property type="evidence" value="ECO:0007669"/>
    <property type="project" value="UniProtKB-SubCell"/>
</dbReference>
<comment type="subcellular location">
    <subcellularLocation>
        <location evidence="1">Membrane</location>
        <topology evidence="1">Multi-pass membrane protein</topology>
    </subcellularLocation>
</comment>
<protein>
    <submittedName>
        <fullName evidence="7">D-galactonate transporter</fullName>
    </submittedName>
</protein>
<keyword evidence="8" id="KW-1185">Reference proteome</keyword>
<dbReference type="EMBL" id="FCOM02000028">
    <property type="protein sequence ID" value="SAL77870.1"/>
    <property type="molecule type" value="Genomic_DNA"/>
</dbReference>
<feature type="transmembrane region" description="Helical" evidence="5">
    <location>
        <begin position="345"/>
        <end position="363"/>
    </location>
</feature>
<keyword evidence="4 5" id="KW-0472">Membrane</keyword>
<dbReference type="Pfam" id="PF07690">
    <property type="entry name" value="MFS_1"/>
    <property type="match status" value="1"/>
</dbReference>
<feature type="transmembrane region" description="Helical" evidence="5">
    <location>
        <begin position="410"/>
        <end position="430"/>
    </location>
</feature>
<feature type="transmembrane region" description="Helical" evidence="5">
    <location>
        <begin position="320"/>
        <end position="339"/>
    </location>
</feature>
<gene>
    <name evidence="7" type="ORF">AWB74_05245</name>
</gene>
<dbReference type="InterPro" id="IPR050382">
    <property type="entry name" value="MFS_Na/Anion_cotransporter"/>
</dbReference>
<dbReference type="RefSeq" id="WP_061149564.1">
    <property type="nucleotide sequence ID" value="NZ_FCOM02000028.1"/>
</dbReference>
<proteinExistence type="predicted"/>
<reference evidence="7" key="1">
    <citation type="submission" date="2016-01" db="EMBL/GenBank/DDBJ databases">
        <authorList>
            <person name="Peeters C."/>
        </authorList>
    </citation>
    <scope>NUCLEOTIDE SEQUENCE [LARGE SCALE GENOMIC DNA]</scope>
    <source>
        <strain evidence="7">LMG 29317</strain>
    </source>
</reference>
<dbReference type="PANTHER" id="PTHR11662:SF399">
    <property type="entry name" value="FI19708P1-RELATED"/>
    <property type="match status" value="1"/>
</dbReference>
<dbReference type="Gene3D" id="1.20.1250.20">
    <property type="entry name" value="MFS general substrate transporter like domains"/>
    <property type="match status" value="2"/>
</dbReference>
<feature type="transmembrane region" description="Helical" evidence="5">
    <location>
        <begin position="246"/>
        <end position="267"/>
    </location>
</feature>
<dbReference type="PROSITE" id="PS50850">
    <property type="entry name" value="MFS"/>
    <property type="match status" value="1"/>
</dbReference>
<feature type="domain" description="Major facilitator superfamily (MFS) profile" evidence="6">
    <location>
        <begin position="28"/>
        <end position="433"/>
    </location>
</feature>
<keyword evidence="3 5" id="KW-1133">Transmembrane helix</keyword>
<accession>A0A158KBG0</accession>
<dbReference type="InterPro" id="IPR020846">
    <property type="entry name" value="MFS_dom"/>
</dbReference>
<evidence type="ECO:0000313" key="8">
    <source>
        <dbReference type="Proteomes" id="UP000055019"/>
    </source>
</evidence>
<evidence type="ECO:0000256" key="4">
    <source>
        <dbReference type="ARBA" id="ARBA00023136"/>
    </source>
</evidence>
<feature type="transmembrane region" description="Helical" evidence="5">
    <location>
        <begin position="287"/>
        <end position="308"/>
    </location>
</feature>
<dbReference type="GO" id="GO:0022857">
    <property type="term" value="F:transmembrane transporter activity"/>
    <property type="evidence" value="ECO:0007669"/>
    <property type="project" value="InterPro"/>
</dbReference>
<feature type="transmembrane region" description="Helical" evidence="5">
    <location>
        <begin position="375"/>
        <end position="404"/>
    </location>
</feature>
<feature type="transmembrane region" description="Helical" evidence="5">
    <location>
        <begin position="62"/>
        <end position="80"/>
    </location>
</feature>
<evidence type="ECO:0000256" key="3">
    <source>
        <dbReference type="ARBA" id="ARBA00022989"/>
    </source>
</evidence>
<evidence type="ECO:0000256" key="1">
    <source>
        <dbReference type="ARBA" id="ARBA00004141"/>
    </source>
</evidence>
<feature type="transmembrane region" description="Helical" evidence="5">
    <location>
        <begin position="181"/>
        <end position="200"/>
    </location>
</feature>
<evidence type="ECO:0000313" key="7">
    <source>
        <dbReference type="EMBL" id="SAL77870.1"/>
    </source>
</evidence>
<dbReference type="InterPro" id="IPR036259">
    <property type="entry name" value="MFS_trans_sf"/>
</dbReference>
<dbReference type="PANTHER" id="PTHR11662">
    <property type="entry name" value="SOLUTE CARRIER FAMILY 17"/>
    <property type="match status" value="1"/>
</dbReference>